<dbReference type="GO" id="GO:0000981">
    <property type="term" value="F:DNA-binding transcription factor activity, RNA polymerase II-specific"/>
    <property type="evidence" value="ECO:0007669"/>
    <property type="project" value="TreeGrafter"/>
</dbReference>
<dbReference type="Proteomes" id="UP000030746">
    <property type="component" value="Unassembled WGS sequence"/>
</dbReference>
<dbReference type="CDD" id="cd11418">
    <property type="entry name" value="bHLH_TS_ASCL"/>
    <property type="match status" value="1"/>
</dbReference>
<reference evidence="4 5" key="1">
    <citation type="journal article" date="2013" name="Nature">
        <title>Insights into bilaterian evolution from three spiralian genomes.</title>
        <authorList>
            <person name="Simakov O."/>
            <person name="Marletaz F."/>
            <person name="Cho S.J."/>
            <person name="Edsinger-Gonzales E."/>
            <person name="Havlak P."/>
            <person name="Hellsten U."/>
            <person name="Kuo D.H."/>
            <person name="Larsson T."/>
            <person name="Lv J."/>
            <person name="Arendt D."/>
            <person name="Savage R."/>
            <person name="Osoegawa K."/>
            <person name="de Jong P."/>
            <person name="Grimwood J."/>
            <person name="Chapman J.A."/>
            <person name="Shapiro H."/>
            <person name="Aerts A."/>
            <person name="Otillar R.P."/>
            <person name="Terry A.Y."/>
            <person name="Boore J.L."/>
            <person name="Grigoriev I.V."/>
            <person name="Lindberg D.R."/>
            <person name="Seaver E.C."/>
            <person name="Weisblat D.A."/>
            <person name="Putnam N.H."/>
            <person name="Rokhsar D.S."/>
        </authorList>
    </citation>
    <scope>NUCLEOTIDE SEQUENCE [LARGE SCALE GENOMIC DNA]</scope>
</reference>
<dbReference type="OrthoDB" id="6241467at2759"/>
<dbReference type="Pfam" id="PF00010">
    <property type="entry name" value="HLH"/>
    <property type="match status" value="1"/>
</dbReference>
<feature type="domain" description="BHLH" evidence="3">
    <location>
        <begin position="28"/>
        <end position="80"/>
    </location>
</feature>
<feature type="compositionally biased region" description="Basic residues" evidence="2">
    <location>
        <begin position="12"/>
        <end position="24"/>
    </location>
</feature>
<proteinExistence type="predicted"/>
<feature type="region of interest" description="Disordered" evidence="2">
    <location>
        <begin position="1"/>
        <end position="26"/>
    </location>
</feature>
<dbReference type="InterPro" id="IPR050283">
    <property type="entry name" value="E-box_TF_Regulators"/>
</dbReference>
<dbReference type="AlphaFoldDB" id="V4B9U2"/>
<dbReference type="InterPro" id="IPR011598">
    <property type="entry name" value="bHLH_dom"/>
</dbReference>
<dbReference type="SMART" id="SM00353">
    <property type="entry name" value="HLH"/>
    <property type="match status" value="1"/>
</dbReference>
<dbReference type="CTD" id="20240688"/>
<dbReference type="Gene3D" id="4.10.280.10">
    <property type="entry name" value="Helix-loop-helix DNA-binding domain"/>
    <property type="match status" value="1"/>
</dbReference>
<dbReference type="GO" id="GO:0032502">
    <property type="term" value="P:developmental process"/>
    <property type="evidence" value="ECO:0007669"/>
    <property type="project" value="TreeGrafter"/>
</dbReference>
<sequence length="157" mass="18625">MHPYSEVTKKGENKKRKEHIPHSKRPNEYVVKRNRRERERVDNVNQAFVNLRDHLPFRKNDNRMSKISILKSASEYIQSLSGVIRTHDLIKSEKSTPHLQNRLLLDDYNLKTATLSSYQAHPLEDYKMNTNITCENQPHEVQELMVLTWIHNQLLNI</sequence>
<evidence type="ECO:0000259" key="3">
    <source>
        <dbReference type="PROSITE" id="PS50888"/>
    </source>
</evidence>
<accession>V4B9U2</accession>
<dbReference type="SUPFAM" id="SSF47459">
    <property type="entry name" value="HLH, helix-loop-helix DNA-binding domain"/>
    <property type="match status" value="1"/>
</dbReference>
<evidence type="ECO:0000256" key="1">
    <source>
        <dbReference type="ARBA" id="ARBA00023125"/>
    </source>
</evidence>
<evidence type="ECO:0000313" key="5">
    <source>
        <dbReference type="Proteomes" id="UP000030746"/>
    </source>
</evidence>
<dbReference type="GO" id="GO:0046983">
    <property type="term" value="F:protein dimerization activity"/>
    <property type="evidence" value="ECO:0007669"/>
    <property type="project" value="InterPro"/>
</dbReference>
<name>V4B9U2_LOTGI</name>
<dbReference type="PANTHER" id="PTHR23349">
    <property type="entry name" value="BASIC HELIX-LOOP-HELIX TRANSCRIPTION FACTOR, TWIST"/>
    <property type="match status" value="1"/>
</dbReference>
<dbReference type="GO" id="GO:0000977">
    <property type="term" value="F:RNA polymerase II transcription regulatory region sequence-specific DNA binding"/>
    <property type="evidence" value="ECO:0007669"/>
    <property type="project" value="TreeGrafter"/>
</dbReference>
<dbReference type="KEGG" id="lgi:LOTGIDRAFT_167740"/>
<organism evidence="4 5">
    <name type="scientific">Lottia gigantea</name>
    <name type="common">Giant owl limpet</name>
    <dbReference type="NCBI Taxonomy" id="225164"/>
    <lineage>
        <taxon>Eukaryota</taxon>
        <taxon>Metazoa</taxon>
        <taxon>Spiralia</taxon>
        <taxon>Lophotrochozoa</taxon>
        <taxon>Mollusca</taxon>
        <taxon>Gastropoda</taxon>
        <taxon>Patellogastropoda</taxon>
        <taxon>Lottioidea</taxon>
        <taxon>Lottiidae</taxon>
        <taxon>Lottia</taxon>
    </lineage>
</organism>
<keyword evidence="5" id="KW-1185">Reference proteome</keyword>
<dbReference type="PANTHER" id="PTHR23349:SF108">
    <property type="entry name" value="BHLH DOMAIN-CONTAINING PROTEIN"/>
    <property type="match status" value="1"/>
</dbReference>
<dbReference type="GeneID" id="20240688"/>
<dbReference type="STRING" id="225164.V4B9U2"/>
<dbReference type="InterPro" id="IPR036638">
    <property type="entry name" value="HLH_DNA-bd_sf"/>
</dbReference>
<dbReference type="EMBL" id="KB203251">
    <property type="protein sequence ID" value="ESO85769.1"/>
    <property type="molecule type" value="Genomic_DNA"/>
</dbReference>
<dbReference type="PROSITE" id="PS50888">
    <property type="entry name" value="BHLH"/>
    <property type="match status" value="1"/>
</dbReference>
<dbReference type="HOGENOM" id="CLU_1679940_0_0_1"/>
<evidence type="ECO:0000256" key="2">
    <source>
        <dbReference type="SAM" id="MobiDB-lite"/>
    </source>
</evidence>
<keyword evidence="1" id="KW-0238">DNA-binding</keyword>
<protein>
    <recommendedName>
        <fullName evidence="3">BHLH domain-containing protein</fullName>
    </recommendedName>
</protein>
<dbReference type="RefSeq" id="XP_009063500.1">
    <property type="nucleotide sequence ID" value="XM_009065252.1"/>
</dbReference>
<gene>
    <name evidence="4" type="ORF">LOTGIDRAFT_167740</name>
</gene>
<evidence type="ECO:0000313" key="4">
    <source>
        <dbReference type="EMBL" id="ESO85769.1"/>
    </source>
</evidence>